<dbReference type="InterPro" id="IPR040676">
    <property type="entry name" value="DUF5641"/>
</dbReference>
<dbReference type="Gene3D" id="3.30.420.10">
    <property type="entry name" value="Ribonuclease H-like superfamily/Ribonuclease H"/>
    <property type="match status" value="1"/>
</dbReference>
<dbReference type="PANTHER" id="PTHR47331:SF1">
    <property type="entry name" value="GAG-LIKE PROTEIN"/>
    <property type="match status" value="1"/>
</dbReference>
<dbReference type="AlphaFoldDB" id="A0A6S7J8V1"/>
<dbReference type="Proteomes" id="UP001152795">
    <property type="component" value="Unassembled WGS sequence"/>
</dbReference>
<dbReference type="OrthoDB" id="5868911at2759"/>
<comment type="caution">
    <text evidence="1">The sequence shown here is derived from an EMBL/GenBank/DDBJ whole genome shotgun (WGS) entry which is preliminary data.</text>
</comment>
<dbReference type="GO" id="GO:0003676">
    <property type="term" value="F:nucleic acid binding"/>
    <property type="evidence" value="ECO:0007669"/>
    <property type="project" value="InterPro"/>
</dbReference>
<accession>A0A6S7J8V1</accession>
<dbReference type="InterPro" id="IPR008042">
    <property type="entry name" value="Retrotrans_Pao"/>
</dbReference>
<sequence>MATYGEPSDDPIPNSHLTKWKAWLRRLPELELVSVPRCIQPKKKNVIESEIHTFCDASEEAFAAVVYLRSIYDNGDVRKCVIGWIRSSAVWYKPFVAHRVGEIQTLTDPKSWRHVPGRLNVSDCATRSRFDERSELIPVRWFTGPDFLYQGEDNWPKEMPLEELQQHEEIKPSKIFVAKSNPERVPVYADVDLERFLSLSKAQRVAALVHRFFNVCKGKKPESSVVTVQELRVGLTALVCQCQREAFPDELQSLERTKSVSKRSKLLSFTPYLDENNSMVRELNHSEELQTRLARIGEGITWKFQPPASPHWGGVHESLVKSVKTALNRTLNPKGGPKRSNPTDLQLSALFAEVERFVNSRPITYVSSDHEDIEALTPYHFWLHRRSPVVPLGEYSRPNFQGRFKQTQHLANVVWQQWVKLYLPNLISRKKWRNEERNISVNDVVLIADPGLLRGEWKLGRVVETCPGKDGRVRAAKVKTNNGVYTRPVTKLCLLEEECGYDRRPDEIETNDGEE</sequence>
<keyword evidence="2" id="KW-1185">Reference proteome</keyword>
<organism evidence="1 2">
    <name type="scientific">Paramuricea clavata</name>
    <name type="common">Red gorgonian</name>
    <name type="synonym">Violescent sea-whip</name>
    <dbReference type="NCBI Taxonomy" id="317549"/>
    <lineage>
        <taxon>Eukaryota</taxon>
        <taxon>Metazoa</taxon>
        <taxon>Cnidaria</taxon>
        <taxon>Anthozoa</taxon>
        <taxon>Octocorallia</taxon>
        <taxon>Malacalcyonacea</taxon>
        <taxon>Plexauridae</taxon>
        <taxon>Paramuricea</taxon>
    </lineage>
</organism>
<dbReference type="PANTHER" id="PTHR47331">
    <property type="entry name" value="PHD-TYPE DOMAIN-CONTAINING PROTEIN"/>
    <property type="match status" value="1"/>
</dbReference>
<dbReference type="Pfam" id="PF05380">
    <property type="entry name" value="Peptidase_A17"/>
    <property type="match status" value="1"/>
</dbReference>
<protein>
    <submittedName>
        <fullName evidence="1">Uncharacterized protein</fullName>
    </submittedName>
</protein>
<reference evidence="1" key="1">
    <citation type="submission" date="2020-04" db="EMBL/GenBank/DDBJ databases">
        <authorList>
            <person name="Alioto T."/>
            <person name="Alioto T."/>
            <person name="Gomez Garrido J."/>
        </authorList>
    </citation>
    <scope>NUCLEOTIDE SEQUENCE</scope>
    <source>
        <strain evidence="1">A484AB</strain>
    </source>
</reference>
<proteinExistence type="predicted"/>
<dbReference type="Pfam" id="PF18701">
    <property type="entry name" value="DUF5641"/>
    <property type="match status" value="1"/>
</dbReference>
<dbReference type="EMBL" id="CACRXK020014244">
    <property type="protein sequence ID" value="CAB4026521.1"/>
    <property type="molecule type" value="Genomic_DNA"/>
</dbReference>
<gene>
    <name evidence="1" type="ORF">PACLA_8A038104</name>
</gene>
<evidence type="ECO:0000313" key="2">
    <source>
        <dbReference type="Proteomes" id="UP001152795"/>
    </source>
</evidence>
<dbReference type="InterPro" id="IPR036397">
    <property type="entry name" value="RNaseH_sf"/>
</dbReference>
<name>A0A6S7J8V1_PARCT</name>
<evidence type="ECO:0000313" key="1">
    <source>
        <dbReference type="EMBL" id="CAB4026521.1"/>
    </source>
</evidence>